<dbReference type="STRING" id="7897.ENSLACP00000023493"/>
<reference evidence="1" key="3">
    <citation type="submission" date="2025-09" db="UniProtKB">
        <authorList>
            <consortium name="Ensembl"/>
        </authorList>
    </citation>
    <scope>IDENTIFICATION</scope>
</reference>
<proteinExistence type="predicted"/>
<evidence type="ECO:0000313" key="1">
    <source>
        <dbReference type="Ensembl" id="ENSLACP00000023493.1"/>
    </source>
</evidence>
<dbReference type="InParanoid" id="M3XL87"/>
<protein>
    <submittedName>
        <fullName evidence="1">Uncharacterized protein</fullName>
    </submittedName>
</protein>
<dbReference type="eggNOG" id="KOG1075">
    <property type="taxonomic scope" value="Eukaryota"/>
</dbReference>
<sequence>MHAFVSSRLDYCNALYAGLPSKAIHCLQLVQKSTARVVNNVSRFDHITPTLQELHWLLIRWRITFKVLVLVYKALKGLGPAYLQDLLAPYAPARLLPSESGNTLVVPRFRSKLGERSFAFQAAIAWNVIPAKLRFSSLLVFKSHLKTYLFDFAFNTV</sequence>
<organism evidence="1 2">
    <name type="scientific">Latimeria chalumnae</name>
    <name type="common">Coelacanth</name>
    <dbReference type="NCBI Taxonomy" id="7897"/>
    <lineage>
        <taxon>Eukaryota</taxon>
        <taxon>Metazoa</taxon>
        <taxon>Chordata</taxon>
        <taxon>Craniata</taxon>
        <taxon>Vertebrata</taxon>
        <taxon>Euteleostomi</taxon>
        <taxon>Coelacanthiformes</taxon>
        <taxon>Coelacanthidae</taxon>
        <taxon>Latimeria</taxon>
    </lineage>
</organism>
<dbReference type="GeneTree" id="ENSGT00940000163754"/>
<keyword evidence="2" id="KW-1185">Reference proteome</keyword>
<reference evidence="2" key="1">
    <citation type="submission" date="2011-08" db="EMBL/GenBank/DDBJ databases">
        <title>The draft genome of Latimeria chalumnae.</title>
        <authorList>
            <person name="Di Palma F."/>
            <person name="Alfoldi J."/>
            <person name="Johnson J."/>
            <person name="Berlin A."/>
            <person name="Gnerre S."/>
            <person name="Jaffe D."/>
            <person name="MacCallum I."/>
            <person name="Young S."/>
            <person name="Walker B.J."/>
            <person name="Lander E."/>
            <person name="Lindblad-Toh K."/>
        </authorList>
    </citation>
    <scope>NUCLEOTIDE SEQUENCE [LARGE SCALE GENOMIC DNA]</scope>
    <source>
        <strain evidence="2">Wild caught</strain>
    </source>
</reference>
<accession>M3XL87</accession>
<reference evidence="1" key="2">
    <citation type="submission" date="2025-08" db="UniProtKB">
        <authorList>
            <consortium name="Ensembl"/>
        </authorList>
    </citation>
    <scope>IDENTIFICATION</scope>
</reference>
<dbReference type="AlphaFoldDB" id="M3XL87"/>
<dbReference type="Proteomes" id="UP000008672">
    <property type="component" value="Unassembled WGS sequence"/>
</dbReference>
<dbReference type="OMA" id="RTHLKTC"/>
<dbReference type="EMBL" id="AFYH01207109">
    <property type="status" value="NOT_ANNOTATED_CDS"/>
    <property type="molecule type" value="Genomic_DNA"/>
</dbReference>
<name>M3XL87_LATCH</name>
<dbReference type="HOGENOM" id="CLU_000680_37_0_1"/>
<dbReference type="Ensembl" id="ENSLACT00000026203.1">
    <property type="protein sequence ID" value="ENSLACP00000023493.1"/>
    <property type="gene ID" value="ENSLACG00000022481.1"/>
</dbReference>
<evidence type="ECO:0000313" key="2">
    <source>
        <dbReference type="Proteomes" id="UP000008672"/>
    </source>
</evidence>